<comment type="similarity">
    <text evidence="1">Belongs to the metallo-beta-lactamase superfamily.</text>
</comment>
<evidence type="ECO:0000256" key="3">
    <source>
        <dbReference type="ARBA" id="ARBA00022801"/>
    </source>
</evidence>
<organism evidence="6 7">
    <name type="scientific">Phaeodactylibacter xiamenensis</name>
    <dbReference type="NCBI Taxonomy" id="1524460"/>
    <lineage>
        <taxon>Bacteria</taxon>
        <taxon>Pseudomonadati</taxon>
        <taxon>Bacteroidota</taxon>
        <taxon>Saprospiria</taxon>
        <taxon>Saprospirales</taxon>
        <taxon>Haliscomenobacteraceae</taxon>
        <taxon>Phaeodactylibacter</taxon>
    </lineage>
</organism>
<dbReference type="PANTHER" id="PTHR42978:SF6">
    <property type="entry name" value="QUORUM-QUENCHING LACTONASE YTNP-RELATED"/>
    <property type="match status" value="1"/>
</dbReference>
<accession>A0A098SFA5</accession>
<dbReference type="SUPFAM" id="SSF56281">
    <property type="entry name" value="Metallo-hydrolase/oxidoreductase"/>
    <property type="match status" value="1"/>
</dbReference>
<evidence type="ECO:0000259" key="5">
    <source>
        <dbReference type="SMART" id="SM00849"/>
    </source>
</evidence>
<sequence length="284" mass="32504">MTIHIIETGYFKLDGGAMFGVVPKTLWQKKNKPDENNLCTWSMRCLLIEHGERRILVDTGIGDKQDEKFRSHFEPHGEASLMGSLQQAGFEPESITDVLLTHLHFDHVGGAVKYDADKNLVPTFPNATYWSNEVHYNWAYYPNPREKASFLKENFVPLKKAGVLKFIDVQKDDLEWLPGIDIRFVYGHTEAMMVPIFHQGDHTLVYCADVIPSSFHIGMPYVMSYDLRPLDTMREKGRILEDGVDRGHYLFFEHDPATACVQVERNDRGRIAKGADVDVEALFQ</sequence>
<comment type="caution">
    <text evidence="6">The sequence shown here is derived from an EMBL/GenBank/DDBJ whole genome shotgun (WGS) entry which is preliminary data.</text>
</comment>
<evidence type="ECO:0000256" key="1">
    <source>
        <dbReference type="ARBA" id="ARBA00007749"/>
    </source>
</evidence>
<evidence type="ECO:0000313" key="6">
    <source>
        <dbReference type="EMBL" id="KGE89642.1"/>
    </source>
</evidence>
<proteinExistence type="inferred from homology"/>
<keyword evidence="4" id="KW-0862">Zinc</keyword>
<keyword evidence="2" id="KW-0479">Metal-binding</keyword>
<dbReference type="InterPro" id="IPR036866">
    <property type="entry name" value="RibonucZ/Hydroxyglut_hydro"/>
</dbReference>
<dbReference type="SMART" id="SM00849">
    <property type="entry name" value="Lactamase_B"/>
    <property type="match status" value="1"/>
</dbReference>
<reference evidence="6 7" key="1">
    <citation type="journal article" date="2014" name="Int. J. Syst. Evol. Microbiol.">
        <title>Phaeodactylibacter xiamenensis gen. nov., sp. nov., a member of the family Saprospiraceae isolated from the marine alga Phaeodactylum tricornutum.</title>
        <authorList>
            <person name="Chen Z.Jr."/>
            <person name="Lei X."/>
            <person name="Lai Q."/>
            <person name="Li Y."/>
            <person name="Zhang B."/>
            <person name="Zhang J."/>
            <person name="Zhang H."/>
            <person name="Yang L."/>
            <person name="Zheng W."/>
            <person name="Tian Y."/>
            <person name="Yu Z."/>
            <person name="Xu H.Jr."/>
            <person name="Zheng T."/>
        </authorList>
    </citation>
    <scope>NUCLEOTIDE SEQUENCE [LARGE SCALE GENOMIC DNA]</scope>
    <source>
        <strain evidence="6 7">KD52</strain>
    </source>
</reference>
<dbReference type="AlphaFoldDB" id="A0A098SFA5"/>
<gene>
    <name evidence="6" type="ORF">IX84_00985</name>
</gene>
<dbReference type="GO" id="GO:0046872">
    <property type="term" value="F:metal ion binding"/>
    <property type="evidence" value="ECO:0007669"/>
    <property type="project" value="UniProtKB-KW"/>
</dbReference>
<dbReference type="InterPro" id="IPR051013">
    <property type="entry name" value="MBL_superfamily_lactonases"/>
</dbReference>
<dbReference type="RefSeq" id="WP_044215786.1">
    <property type="nucleotide sequence ID" value="NZ_JBKAGJ010000048.1"/>
</dbReference>
<evidence type="ECO:0000256" key="2">
    <source>
        <dbReference type="ARBA" id="ARBA00022723"/>
    </source>
</evidence>
<dbReference type="PANTHER" id="PTHR42978">
    <property type="entry name" value="QUORUM-QUENCHING LACTONASE YTNP-RELATED-RELATED"/>
    <property type="match status" value="1"/>
</dbReference>
<evidence type="ECO:0000313" key="7">
    <source>
        <dbReference type="Proteomes" id="UP000029736"/>
    </source>
</evidence>
<protein>
    <submittedName>
        <fullName evidence="6">Beta-lactamase</fullName>
    </submittedName>
</protein>
<dbReference type="Pfam" id="PF00753">
    <property type="entry name" value="Lactamase_B"/>
    <property type="match status" value="1"/>
</dbReference>
<dbReference type="InterPro" id="IPR001279">
    <property type="entry name" value="Metallo-B-lactamas"/>
</dbReference>
<keyword evidence="3" id="KW-0378">Hydrolase</keyword>
<feature type="domain" description="Metallo-beta-lactamase" evidence="5">
    <location>
        <begin position="42"/>
        <end position="254"/>
    </location>
</feature>
<dbReference type="CDD" id="cd16281">
    <property type="entry name" value="metallo-hydrolase-like_MBL-fold"/>
    <property type="match status" value="1"/>
</dbReference>
<dbReference type="Proteomes" id="UP000029736">
    <property type="component" value="Unassembled WGS sequence"/>
</dbReference>
<keyword evidence="7" id="KW-1185">Reference proteome</keyword>
<dbReference type="STRING" id="1524460.IX84_00985"/>
<evidence type="ECO:0000256" key="4">
    <source>
        <dbReference type="ARBA" id="ARBA00022833"/>
    </source>
</evidence>
<name>A0A098SFA5_9BACT</name>
<dbReference type="GO" id="GO:0016787">
    <property type="term" value="F:hydrolase activity"/>
    <property type="evidence" value="ECO:0007669"/>
    <property type="project" value="UniProtKB-KW"/>
</dbReference>
<dbReference type="OrthoDB" id="9802897at2"/>
<dbReference type="EMBL" id="JPOS01000003">
    <property type="protein sequence ID" value="KGE89642.1"/>
    <property type="molecule type" value="Genomic_DNA"/>
</dbReference>
<dbReference type="Gene3D" id="3.60.15.10">
    <property type="entry name" value="Ribonuclease Z/Hydroxyacylglutathione hydrolase-like"/>
    <property type="match status" value="1"/>
</dbReference>